<gene>
    <name evidence="1" type="ORF">C6V83_11045</name>
</gene>
<dbReference type="EMBL" id="CP027433">
    <property type="protein sequence ID" value="AVM00722.1"/>
    <property type="molecule type" value="Genomic_DNA"/>
</dbReference>
<keyword evidence="2" id="KW-1185">Reference proteome</keyword>
<organism evidence="1 2">
    <name type="scientific">Gordonia iterans</name>
    <dbReference type="NCBI Taxonomy" id="1004901"/>
    <lineage>
        <taxon>Bacteria</taxon>
        <taxon>Bacillati</taxon>
        <taxon>Actinomycetota</taxon>
        <taxon>Actinomycetes</taxon>
        <taxon>Mycobacteriales</taxon>
        <taxon>Gordoniaceae</taxon>
        <taxon>Gordonia</taxon>
    </lineage>
</organism>
<dbReference type="Proteomes" id="UP000239814">
    <property type="component" value="Chromosome"/>
</dbReference>
<proteinExistence type="predicted"/>
<evidence type="ECO:0000313" key="1">
    <source>
        <dbReference type="EMBL" id="AVM00722.1"/>
    </source>
</evidence>
<dbReference type="OrthoDB" id="4202952at2"/>
<sequence>MRIEWTRRTGDEIEELLSMMICRVRPHGYRIRPSQGDGGIDVCVPASEGHVEIYQVKKFASNLTSGQQAQIKRSHARVADYAKQRGWTIDKWHLVLPLDPTPGNTTFLEEEVQAKADFPCFWVGLPVIEGWVALYPEVVDYYLNDWNDRLKREIADFLSMSSLGVSIGSVQGTSVAVDEYADLSPALAVPRIEALARTLNRHDPHYTFEIHIVYQEPTRALLREMSSSSGAVAISVRQLEDCFIVFAVVSRCVESQFERPIQAKVTLEAKVGSDAERDLREFRMYGRIPDAPFAASGISLELPGGLGGQLGAGNVAVVPSPLATHETVRHRYTIIDPDGVELASLEVVSQGKTVNYDNTGLSLSSTDASGVLTLEVLSSINQPEPVAAGEGDEPAMPTVDMILRYQRQDPSGKFPDEVEPALRFLAHFHAPNLLNMAPARGNGASFTHKLPVSEGADRRARTAGDEAQYVEALAEVQKHTDVELRIPDLSTESDDARSSVKFAALILRGQTVSGHWESLQFAGDLDADPEAPFATRLVHDLKVQIGDRLLTVGQVEATITAEDGIEVEQSTVEVDGVEVHAARIVAKRGPGVVAYRLWTEDATASGTANQGELSQGT</sequence>
<protein>
    <recommendedName>
        <fullName evidence="3">Restriction endonuclease type IV Mrr domain-containing protein</fullName>
    </recommendedName>
</protein>
<evidence type="ECO:0008006" key="3">
    <source>
        <dbReference type="Google" id="ProtNLM"/>
    </source>
</evidence>
<dbReference type="RefSeq" id="WP_105942435.1">
    <property type="nucleotide sequence ID" value="NZ_CP027433.1"/>
</dbReference>
<accession>A0A2S0KG95</accession>
<name>A0A2S0KG95_9ACTN</name>
<dbReference type="AlphaFoldDB" id="A0A2S0KG95"/>
<evidence type="ECO:0000313" key="2">
    <source>
        <dbReference type="Proteomes" id="UP000239814"/>
    </source>
</evidence>
<dbReference type="KEGG" id="git:C6V83_11045"/>
<reference evidence="1 2" key="1">
    <citation type="submission" date="2018-03" db="EMBL/GenBank/DDBJ databases">
        <title>Characteristics and genome of n-alkane degrading marine bacteria Gordonia iterans isolated from crude oil contaminated in Tae-an, South Korea.</title>
        <authorList>
            <person name="Lee S.-S."/>
            <person name="Kim H."/>
        </authorList>
    </citation>
    <scope>NUCLEOTIDE SEQUENCE [LARGE SCALE GENOMIC DNA]</scope>
    <source>
        <strain evidence="1 2">Co17</strain>
    </source>
</reference>